<evidence type="ECO:0000313" key="3">
    <source>
        <dbReference type="EMBL" id="TCK17663.1"/>
    </source>
</evidence>
<dbReference type="SUPFAM" id="SSF54593">
    <property type="entry name" value="Glyoxalase/Bleomycin resistance protein/Dihydroxybiphenyl dioxygenase"/>
    <property type="match status" value="1"/>
</dbReference>
<dbReference type="PANTHER" id="PTHR43048:SF3">
    <property type="entry name" value="METHYLMALONYL-COA EPIMERASE, MITOCHONDRIAL"/>
    <property type="match status" value="1"/>
</dbReference>
<accession>A0A4R1HAY7</accession>
<keyword evidence="4" id="KW-1185">Reference proteome</keyword>
<dbReference type="EMBL" id="SMFX01000001">
    <property type="protein sequence ID" value="TCK17663.1"/>
    <property type="molecule type" value="Genomic_DNA"/>
</dbReference>
<feature type="domain" description="VOC" evidence="2">
    <location>
        <begin position="31"/>
        <end position="155"/>
    </location>
</feature>
<organism evidence="3 4">
    <name type="scientific">Thiogranum longum</name>
    <dbReference type="NCBI Taxonomy" id="1537524"/>
    <lineage>
        <taxon>Bacteria</taxon>
        <taxon>Pseudomonadati</taxon>
        <taxon>Pseudomonadota</taxon>
        <taxon>Gammaproteobacteria</taxon>
        <taxon>Chromatiales</taxon>
        <taxon>Ectothiorhodospiraceae</taxon>
        <taxon>Thiogranum</taxon>
    </lineage>
</organism>
<dbReference type="Proteomes" id="UP000295707">
    <property type="component" value="Unassembled WGS sequence"/>
</dbReference>
<dbReference type="AlphaFoldDB" id="A0A4R1HAY7"/>
<dbReference type="PANTHER" id="PTHR43048">
    <property type="entry name" value="METHYLMALONYL-COA EPIMERASE"/>
    <property type="match status" value="1"/>
</dbReference>
<proteinExistence type="predicted"/>
<dbReference type="Pfam" id="PF00903">
    <property type="entry name" value="Glyoxalase"/>
    <property type="match status" value="1"/>
</dbReference>
<dbReference type="InterPro" id="IPR051785">
    <property type="entry name" value="MMCE/EMCE_epimerase"/>
</dbReference>
<dbReference type="GO" id="GO:0046491">
    <property type="term" value="P:L-methylmalonyl-CoA metabolic process"/>
    <property type="evidence" value="ECO:0007669"/>
    <property type="project" value="TreeGrafter"/>
</dbReference>
<dbReference type="InterPro" id="IPR029068">
    <property type="entry name" value="Glyas_Bleomycin-R_OHBP_Dase"/>
</dbReference>
<evidence type="ECO:0000313" key="4">
    <source>
        <dbReference type="Proteomes" id="UP000295707"/>
    </source>
</evidence>
<dbReference type="CDD" id="cd06587">
    <property type="entry name" value="VOC"/>
    <property type="match status" value="1"/>
</dbReference>
<dbReference type="GO" id="GO:0004493">
    <property type="term" value="F:methylmalonyl-CoA epimerase activity"/>
    <property type="evidence" value="ECO:0007669"/>
    <property type="project" value="TreeGrafter"/>
</dbReference>
<dbReference type="GO" id="GO:0004462">
    <property type="term" value="F:lactoylglutathione lyase activity"/>
    <property type="evidence" value="ECO:0007669"/>
    <property type="project" value="InterPro"/>
</dbReference>
<evidence type="ECO:0000256" key="1">
    <source>
        <dbReference type="ARBA" id="ARBA00022723"/>
    </source>
</evidence>
<keyword evidence="1" id="KW-0479">Metal-binding</keyword>
<gene>
    <name evidence="3" type="ORF">DFR30_0900</name>
</gene>
<dbReference type="InterPro" id="IPR037523">
    <property type="entry name" value="VOC_core"/>
</dbReference>
<dbReference type="InterPro" id="IPR004360">
    <property type="entry name" value="Glyas_Fos-R_dOase_dom"/>
</dbReference>
<evidence type="ECO:0000259" key="2">
    <source>
        <dbReference type="PROSITE" id="PS51819"/>
    </source>
</evidence>
<comment type="caution">
    <text evidence="3">The sequence shown here is derived from an EMBL/GenBank/DDBJ whole genome shotgun (WGS) entry which is preliminary data.</text>
</comment>
<reference evidence="3 4" key="1">
    <citation type="submission" date="2019-03" db="EMBL/GenBank/DDBJ databases">
        <title>Genomic Encyclopedia of Type Strains, Phase IV (KMG-IV): sequencing the most valuable type-strain genomes for metagenomic binning, comparative biology and taxonomic classification.</title>
        <authorList>
            <person name="Goeker M."/>
        </authorList>
    </citation>
    <scope>NUCLEOTIDE SEQUENCE [LARGE SCALE GENOMIC DNA]</scope>
    <source>
        <strain evidence="3 4">DSM 19610</strain>
    </source>
</reference>
<dbReference type="PROSITE" id="PS00934">
    <property type="entry name" value="GLYOXALASE_I_1"/>
    <property type="match status" value="1"/>
</dbReference>
<sequence length="157" mass="17660">MKSKSDKSLNRTRYVHITTRENEGYMKEITGINHIGIRVENLDDARKFYEQLGFIFLAGPVGPEPVAIMEHPSGVNINFILNADSGITKNILMDVKERYPGYTHIALDVNDISAVQKQIEDLGINITEGPITLPDGGIMFFIRDQDKNVIEFHQNSA</sequence>
<dbReference type="PROSITE" id="PS51819">
    <property type="entry name" value="VOC"/>
    <property type="match status" value="1"/>
</dbReference>
<keyword evidence="3" id="KW-0456">Lyase</keyword>
<dbReference type="GO" id="GO:0046872">
    <property type="term" value="F:metal ion binding"/>
    <property type="evidence" value="ECO:0007669"/>
    <property type="project" value="UniProtKB-KW"/>
</dbReference>
<name>A0A4R1HAY7_9GAMM</name>
<dbReference type="InterPro" id="IPR018146">
    <property type="entry name" value="Glyoxalase_1_CS"/>
</dbReference>
<dbReference type="Gene3D" id="3.10.180.10">
    <property type="entry name" value="2,3-Dihydroxybiphenyl 1,2-Dioxygenase, domain 1"/>
    <property type="match status" value="1"/>
</dbReference>
<protein>
    <submittedName>
        <fullName evidence="3">Lactoylglutathione lyase</fullName>
    </submittedName>
</protein>